<evidence type="ECO:0000259" key="16">
    <source>
        <dbReference type="PROSITE" id="PS50113"/>
    </source>
</evidence>
<dbReference type="Proteomes" id="UP001180087">
    <property type="component" value="Chromosome"/>
</dbReference>
<dbReference type="Gene3D" id="1.10.287.130">
    <property type="match status" value="1"/>
</dbReference>
<dbReference type="InterPro" id="IPR000700">
    <property type="entry name" value="PAS-assoc_C"/>
</dbReference>
<dbReference type="InterPro" id="IPR003661">
    <property type="entry name" value="HisK_dim/P_dom"/>
</dbReference>
<dbReference type="CDD" id="cd06225">
    <property type="entry name" value="HAMP"/>
    <property type="match status" value="1"/>
</dbReference>
<keyword evidence="9" id="KW-0418">Kinase</keyword>
<keyword evidence="11 14" id="KW-1133">Transmembrane helix</keyword>
<dbReference type="Pfam" id="PF18698">
    <property type="entry name" value="HisK_sensor"/>
    <property type="match status" value="1"/>
</dbReference>
<dbReference type="InterPro" id="IPR036890">
    <property type="entry name" value="HATPase_C_sf"/>
</dbReference>
<dbReference type="GO" id="GO:0005524">
    <property type="term" value="F:ATP binding"/>
    <property type="evidence" value="ECO:0007669"/>
    <property type="project" value="UniProtKB-KW"/>
</dbReference>
<feature type="domain" description="HAMP" evidence="17">
    <location>
        <begin position="190"/>
        <end position="242"/>
    </location>
</feature>
<evidence type="ECO:0000259" key="15">
    <source>
        <dbReference type="PROSITE" id="PS50109"/>
    </source>
</evidence>
<comment type="subcellular location">
    <subcellularLocation>
        <location evidence="2">Cell membrane</location>
        <topology evidence="2">Multi-pass membrane protein</topology>
    </subcellularLocation>
</comment>
<keyword evidence="12" id="KW-0902">Two-component regulatory system</keyword>
<name>A0ABY9KRM5_9BACI</name>
<comment type="catalytic activity">
    <reaction evidence="1">
        <text>ATP + protein L-histidine = ADP + protein N-phospho-L-histidine.</text>
        <dbReference type="EC" id="2.7.13.3"/>
    </reaction>
</comment>
<dbReference type="Pfam" id="PF00672">
    <property type="entry name" value="HAMP"/>
    <property type="match status" value="1"/>
</dbReference>
<dbReference type="PROSITE" id="PS50109">
    <property type="entry name" value="HIS_KIN"/>
    <property type="match status" value="1"/>
</dbReference>
<dbReference type="CDD" id="cd00082">
    <property type="entry name" value="HisKA"/>
    <property type="match status" value="1"/>
</dbReference>
<dbReference type="CDD" id="cd00075">
    <property type="entry name" value="HATPase"/>
    <property type="match status" value="1"/>
</dbReference>
<dbReference type="InterPro" id="IPR050351">
    <property type="entry name" value="BphY/WalK/GraS-like"/>
</dbReference>
<evidence type="ECO:0000313" key="19">
    <source>
        <dbReference type="Proteomes" id="UP001180087"/>
    </source>
</evidence>
<dbReference type="SMART" id="SM00388">
    <property type="entry name" value="HisKA"/>
    <property type="match status" value="1"/>
</dbReference>
<evidence type="ECO:0000256" key="8">
    <source>
        <dbReference type="ARBA" id="ARBA00022741"/>
    </source>
</evidence>
<dbReference type="SUPFAM" id="SSF55785">
    <property type="entry name" value="PYP-like sensor domain (PAS domain)"/>
    <property type="match status" value="1"/>
</dbReference>
<evidence type="ECO:0000256" key="1">
    <source>
        <dbReference type="ARBA" id="ARBA00000085"/>
    </source>
</evidence>
<dbReference type="Gene3D" id="3.30.565.10">
    <property type="entry name" value="Histidine kinase-like ATPase, C-terminal domain"/>
    <property type="match status" value="1"/>
</dbReference>
<sequence length="589" mass="66217">MFWRSVVGKLAVTILLLVSFVLLVLTILLLEFFENYHIDEAKKQMLQTAEKVSILYEEYDSNSVMEETVERVKDPSSRVALVLKDGTVWNSSTTDKSLGENPEFSWYRDYGDFDKLLNKEKKMHKEVMLPGTATEVMLVGIRLPKNEGAVYVLQSLEMINRTKAETTKIIFVAAGTAIILTTVFAFFLSTRITAPLIKMREAAFDLARGKFDTKVPILTHDEIGELAIAFNRMGRQLNMNIQALSEEKEQLSSIMNSMADGVATMNREGTLIVSNPTAEILFNHYAENEGEERKVPPGLAELLQQIIGGEKEVEKEISHSGRYWVIIMTPLYDKENEVRGAVAVIRDMTAERRLDKLRKDFIANVSHELRTPISLLQGYSEAIVDDIAETVEDKNELAGIIHEESLRMGRLVNELLDLARMESGQITLHPTEVPVQEFISKIAKKFQGIAQENKVELKINVNNETANAFFDPDRLEQVFTNLIDNALRHTEEFGSVQIDVRNTREAFSAQISDTGSGIPQEDLPFVFERFYKADKSRTRKQRGTGLGLSIAKNIMEAHGGTISVSSEIGKGTVFSLTVPDNLKEDKGMI</sequence>
<dbReference type="SMART" id="SM00304">
    <property type="entry name" value="HAMP"/>
    <property type="match status" value="1"/>
</dbReference>
<evidence type="ECO:0000256" key="5">
    <source>
        <dbReference type="ARBA" id="ARBA00022553"/>
    </source>
</evidence>
<accession>A0ABY9KRM5</accession>
<dbReference type="Gene3D" id="3.30.450.20">
    <property type="entry name" value="PAS domain"/>
    <property type="match status" value="1"/>
</dbReference>
<dbReference type="EMBL" id="CP129113">
    <property type="protein sequence ID" value="WLV23468.1"/>
    <property type="molecule type" value="Genomic_DNA"/>
</dbReference>
<feature type="domain" description="Histidine kinase" evidence="15">
    <location>
        <begin position="364"/>
        <end position="582"/>
    </location>
</feature>
<evidence type="ECO:0000256" key="10">
    <source>
        <dbReference type="ARBA" id="ARBA00022840"/>
    </source>
</evidence>
<evidence type="ECO:0000256" key="12">
    <source>
        <dbReference type="ARBA" id="ARBA00023012"/>
    </source>
</evidence>
<evidence type="ECO:0000256" key="4">
    <source>
        <dbReference type="ARBA" id="ARBA00022475"/>
    </source>
</evidence>
<dbReference type="Gene3D" id="6.10.340.10">
    <property type="match status" value="1"/>
</dbReference>
<dbReference type="InterPro" id="IPR041328">
    <property type="entry name" value="HisK_sensor"/>
</dbReference>
<dbReference type="Pfam" id="PF00512">
    <property type="entry name" value="HisKA"/>
    <property type="match status" value="1"/>
</dbReference>
<evidence type="ECO:0000256" key="14">
    <source>
        <dbReference type="SAM" id="Phobius"/>
    </source>
</evidence>
<dbReference type="EC" id="2.7.13.3" evidence="3"/>
<dbReference type="PROSITE" id="PS50885">
    <property type="entry name" value="HAMP"/>
    <property type="match status" value="1"/>
</dbReference>
<dbReference type="InterPro" id="IPR003594">
    <property type="entry name" value="HATPase_dom"/>
</dbReference>
<dbReference type="SUPFAM" id="SSF55874">
    <property type="entry name" value="ATPase domain of HSP90 chaperone/DNA topoisomerase II/histidine kinase"/>
    <property type="match status" value="1"/>
</dbReference>
<keyword evidence="10 18" id="KW-0067">ATP-binding</keyword>
<dbReference type="PRINTS" id="PR00344">
    <property type="entry name" value="BCTRLSENSOR"/>
</dbReference>
<evidence type="ECO:0000256" key="6">
    <source>
        <dbReference type="ARBA" id="ARBA00022679"/>
    </source>
</evidence>
<dbReference type="InterPro" id="IPR035965">
    <property type="entry name" value="PAS-like_dom_sf"/>
</dbReference>
<dbReference type="RefSeq" id="WP_348025535.1">
    <property type="nucleotide sequence ID" value="NZ_CP129113.1"/>
</dbReference>
<dbReference type="PROSITE" id="PS50113">
    <property type="entry name" value="PAC"/>
    <property type="match status" value="1"/>
</dbReference>
<keyword evidence="4" id="KW-1003">Cell membrane</keyword>
<keyword evidence="8" id="KW-0547">Nucleotide-binding</keyword>
<gene>
    <name evidence="18" type="ORF">QR721_07310</name>
</gene>
<dbReference type="InterPro" id="IPR036097">
    <property type="entry name" value="HisK_dim/P_sf"/>
</dbReference>
<feature type="domain" description="PAC" evidence="16">
    <location>
        <begin position="307"/>
        <end position="360"/>
    </location>
</feature>
<evidence type="ECO:0000256" key="13">
    <source>
        <dbReference type="ARBA" id="ARBA00023136"/>
    </source>
</evidence>
<keyword evidence="6" id="KW-0808">Transferase</keyword>
<keyword evidence="19" id="KW-1185">Reference proteome</keyword>
<organism evidence="18 19">
    <name type="scientific">Aciduricibacillus chroicocephali</name>
    <dbReference type="NCBI Taxonomy" id="3054939"/>
    <lineage>
        <taxon>Bacteria</taxon>
        <taxon>Bacillati</taxon>
        <taxon>Bacillota</taxon>
        <taxon>Bacilli</taxon>
        <taxon>Bacillales</taxon>
        <taxon>Bacillaceae</taxon>
        <taxon>Aciduricibacillus</taxon>
    </lineage>
</organism>
<reference evidence="18" key="1">
    <citation type="submission" date="2023-06" db="EMBL/GenBank/DDBJ databases">
        <title>A Treasure from Seagulls: Isolation and Description of Aciduricobacillus qingdaonensis gen. nov., sp. nov., a Rare Obligately Uric Acid-utilizing Member in the Family Bacillaceae.</title>
        <authorList>
            <person name="Liu W."/>
            <person name="Wang B."/>
        </authorList>
    </citation>
    <scope>NUCLEOTIDE SEQUENCE</scope>
    <source>
        <strain evidence="18">44XB</strain>
    </source>
</reference>
<evidence type="ECO:0000259" key="17">
    <source>
        <dbReference type="PROSITE" id="PS50885"/>
    </source>
</evidence>
<dbReference type="InterPro" id="IPR004358">
    <property type="entry name" value="Sig_transdc_His_kin-like_C"/>
</dbReference>
<keyword evidence="13 14" id="KW-0472">Membrane</keyword>
<dbReference type="PANTHER" id="PTHR42878:SF3">
    <property type="entry name" value="HISTIDINE PROTEIN KINASE SAES"/>
    <property type="match status" value="1"/>
</dbReference>
<evidence type="ECO:0000256" key="7">
    <source>
        <dbReference type="ARBA" id="ARBA00022692"/>
    </source>
</evidence>
<dbReference type="PANTHER" id="PTHR42878">
    <property type="entry name" value="TWO-COMPONENT HISTIDINE KINASE"/>
    <property type="match status" value="1"/>
</dbReference>
<dbReference type="SUPFAM" id="SSF47384">
    <property type="entry name" value="Homodimeric domain of signal transducing histidine kinase"/>
    <property type="match status" value="1"/>
</dbReference>
<keyword evidence="5" id="KW-0597">Phosphoprotein</keyword>
<evidence type="ECO:0000313" key="18">
    <source>
        <dbReference type="EMBL" id="WLV23468.1"/>
    </source>
</evidence>
<proteinExistence type="predicted"/>
<dbReference type="SUPFAM" id="SSF158472">
    <property type="entry name" value="HAMP domain-like"/>
    <property type="match status" value="1"/>
</dbReference>
<protein>
    <recommendedName>
        <fullName evidence="3">histidine kinase</fullName>
        <ecNumber evidence="3">2.7.13.3</ecNumber>
    </recommendedName>
</protein>
<feature type="transmembrane region" description="Helical" evidence="14">
    <location>
        <begin position="169"/>
        <end position="188"/>
    </location>
</feature>
<evidence type="ECO:0000256" key="3">
    <source>
        <dbReference type="ARBA" id="ARBA00012438"/>
    </source>
</evidence>
<evidence type="ECO:0000256" key="2">
    <source>
        <dbReference type="ARBA" id="ARBA00004651"/>
    </source>
</evidence>
<dbReference type="SMART" id="SM00387">
    <property type="entry name" value="HATPase_c"/>
    <property type="match status" value="1"/>
</dbReference>
<dbReference type="InterPro" id="IPR005467">
    <property type="entry name" value="His_kinase_dom"/>
</dbReference>
<evidence type="ECO:0000256" key="11">
    <source>
        <dbReference type="ARBA" id="ARBA00022989"/>
    </source>
</evidence>
<dbReference type="Pfam" id="PF02518">
    <property type="entry name" value="HATPase_c"/>
    <property type="match status" value="1"/>
</dbReference>
<keyword evidence="7 14" id="KW-0812">Transmembrane</keyword>
<evidence type="ECO:0000256" key="9">
    <source>
        <dbReference type="ARBA" id="ARBA00022777"/>
    </source>
</evidence>
<dbReference type="InterPro" id="IPR003660">
    <property type="entry name" value="HAMP_dom"/>
</dbReference>
<feature type="transmembrane region" description="Helical" evidence="14">
    <location>
        <begin position="12"/>
        <end position="33"/>
    </location>
</feature>